<evidence type="ECO:0000313" key="1">
    <source>
        <dbReference type="EMBL" id="EMY34774.1"/>
    </source>
</evidence>
<keyword evidence="2" id="KW-1185">Reference proteome</keyword>
<dbReference type="RefSeq" id="WP_005268446.1">
    <property type="nucleotide sequence ID" value="NZ_ANPE02000101.1"/>
</dbReference>
<dbReference type="OrthoDB" id="9886079at2"/>
<organism evidence="1 2">
    <name type="scientific">Arthrobacter crystallopoietes BAB-32</name>
    <dbReference type="NCBI Taxonomy" id="1246476"/>
    <lineage>
        <taxon>Bacteria</taxon>
        <taxon>Bacillati</taxon>
        <taxon>Actinomycetota</taxon>
        <taxon>Actinomycetes</taxon>
        <taxon>Micrococcales</taxon>
        <taxon>Micrococcaceae</taxon>
        <taxon>Crystallibacter</taxon>
    </lineage>
</organism>
<name>N1V445_9MICC</name>
<reference evidence="1 2" key="1">
    <citation type="journal article" date="2013" name="Genome Announc.">
        <title>Draft Genome Sequence of Arthrobacter crystallopoietes Strain BAB-32, Revealing Genes for Bioremediation.</title>
        <authorList>
            <person name="Joshi M.N."/>
            <person name="Pandit A.S."/>
            <person name="Sharma A."/>
            <person name="Pandya R.V."/>
            <person name="Desai S.M."/>
            <person name="Saxena A.K."/>
            <person name="Bagatharia S.B."/>
        </authorList>
    </citation>
    <scope>NUCLEOTIDE SEQUENCE [LARGE SCALE GENOMIC DNA]</scope>
    <source>
        <strain evidence="1 2">BAB-32</strain>
    </source>
</reference>
<dbReference type="AlphaFoldDB" id="N1V445"/>
<sequence length="106" mass="11718">MSISDSWPLRPIWAEEAEVGEYAFVDDPDVGDTDMEVERVFTLSVKVGQATATMTEWHQRMEGEENAGLIEKIGPLVSTKPDDLTPEIAADAAQAITELLKRFHDG</sequence>
<dbReference type="EMBL" id="ANPE02000101">
    <property type="protein sequence ID" value="EMY34774.1"/>
    <property type="molecule type" value="Genomic_DNA"/>
</dbReference>
<evidence type="ECO:0000313" key="2">
    <source>
        <dbReference type="Proteomes" id="UP000010729"/>
    </source>
</evidence>
<gene>
    <name evidence="1" type="ORF">D477_007978</name>
</gene>
<dbReference type="Proteomes" id="UP000010729">
    <property type="component" value="Unassembled WGS sequence"/>
</dbReference>
<proteinExistence type="predicted"/>
<accession>N1V445</accession>
<comment type="caution">
    <text evidence="1">The sequence shown here is derived from an EMBL/GenBank/DDBJ whole genome shotgun (WGS) entry which is preliminary data.</text>
</comment>
<protein>
    <submittedName>
        <fullName evidence="1">Uncharacterized protein</fullName>
    </submittedName>
</protein>